<dbReference type="AlphaFoldDB" id="A0A383SAW1"/>
<evidence type="ECO:0000313" key="2">
    <source>
        <dbReference type="EMBL" id="SYZ34692.1"/>
    </source>
</evidence>
<protein>
    <submittedName>
        <fullName evidence="2">Uncharacterized protein</fullName>
    </submittedName>
</protein>
<reference evidence="3" key="2">
    <citation type="submission" date="2018-08" db="EMBL/GenBank/DDBJ databases">
        <authorList>
            <person name="Hornung B."/>
        </authorList>
    </citation>
    <scope>NUCLEOTIDE SEQUENCE [LARGE SCALE GENOMIC DNA]</scope>
</reference>
<accession>A0A383SAW1</accession>
<evidence type="ECO:0000313" key="4">
    <source>
        <dbReference type="Proteomes" id="UP000279336"/>
    </source>
</evidence>
<name>A0A383SAW1_9ACTN</name>
<dbReference type="Proteomes" id="UP000263928">
    <property type="component" value="Unassembled WGS sequence"/>
</dbReference>
<evidence type="ECO:0000313" key="1">
    <source>
        <dbReference type="EMBL" id="RLP05997.1"/>
    </source>
</evidence>
<gene>
    <name evidence="1" type="ORF">D7U36_13320</name>
    <name evidence="2" type="ORF">PROPAUS_2747</name>
</gene>
<keyword evidence="3" id="KW-1185">Reference proteome</keyword>
<dbReference type="EMBL" id="UNQJ01000049">
    <property type="protein sequence ID" value="SYZ34692.1"/>
    <property type="molecule type" value="Genomic_DNA"/>
</dbReference>
<evidence type="ECO:0000313" key="3">
    <source>
        <dbReference type="Proteomes" id="UP000263928"/>
    </source>
</evidence>
<dbReference type="EMBL" id="RCIW01000042">
    <property type="protein sequence ID" value="RLP05997.1"/>
    <property type="molecule type" value="Genomic_DNA"/>
</dbReference>
<sequence length="128" mass="13751">MDAAWLADNLNIMTLDDLFGPGSSLTVRELTSLDITANAGDIGLNIVFDLADLFKGDNAVEVRLVCTRIHRAEISGRLLLGNAHVSMGSSDGHTRLTITQGGFAVMIECEHMYLAGGTTFLRTTPVKD</sequence>
<organism evidence="2 3">
    <name type="scientific">Propionibacterium australiense</name>
    <dbReference type="NCBI Taxonomy" id="119981"/>
    <lineage>
        <taxon>Bacteria</taxon>
        <taxon>Bacillati</taxon>
        <taxon>Actinomycetota</taxon>
        <taxon>Actinomycetes</taxon>
        <taxon>Propionibacteriales</taxon>
        <taxon>Propionibacteriaceae</taxon>
        <taxon>Propionibacterium</taxon>
    </lineage>
</organism>
<proteinExistence type="predicted"/>
<reference evidence="2" key="1">
    <citation type="submission" date="2018-08" db="EMBL/GenBank/DDBJ databases">
        <authorList>
            <person name="Ferrada E.E."/>
            <person name="Latorre B.A."/>
        </authorList>
    </citation>
    <scope>NUCLEOTIDE SEQUENCE [LARGE SCALE GENOMIC DNA]</scope>
    <source>
        <strain evidence="2">Propionibacterium_australiense1</strain>
    </source>
</reference>
<reference evidence="1 4" key="3">
    <citation type="submission" date="2018-10" db="EMBL/GenBank/DDBJ databases">
        <title>Propionibacterium australiense Genome Sequencing and Assembly.</title>
        <authorList>
            <person name="Bernier A.-M."/>
            <person name="Bernard K."/>
        </authorList>
    </citation>
    <scope>NUCLEOTIDE SEQUENCE [LARGE SCALE GENOMIC DNA]</scope>
    <source>
        <strain evidence="1 4">NML98A078</strain>
    </source>
</reference>
<dbReference type="Proteomes" id="UP000279336">
    <property type="component" value="Unassembled WGS sequence"/>
</dbReference>